<dbReference type="GO" id="GO:0003677">
    <property type="term" value="F:DNA binding"/>
    <property type="evidence" value="ECO:0007669"/>
    <property type="project" value="UniProtKB-KW"/>
</dbReference>
<dbReference type="EMBL" id="JBEPSH010000008">
    <property type="protein sequence ID" value="MET4578975.1"/>
    <property type="molecule type" value="Genomic_DNA"/>
</dbReference>
<dbReference type="Pfam" id="PF00126">
    <property type="entry name" value="HTH_1"/>
    <property type="match status" value="1"/>
</dbReference>
<keyword evidence="7" id="KW-1185">Reference proteome</keyword>
<evidence type="ECO:0000256" key="3">
    <source>
        <dbReference type="ARBA" id="ARBA00023125"/>
    </source>
</evidence>
<keyword evidence="4" id="KW-0804">Transcription</keyword>
<evidence type="ECO:0000313" key="6">
    <source>
        <dbReference type="EMBL" id="MET4578975.1"/>
    </source>
</evidence>
<dbReference type="SUPFAM" id="SSF53850">
    <property type="entry name" value="Periplasmic binding protein-like II"/>
    <property type="match status" value="1"/>
</dbReference>
<dbReference type="InterPro" id="IPR036388">
    <property type="entry name" value="WH-like_DNA-bd_sf"/>
</dbReference>
<keyword evidence="3 6" id="KW-0238">DNA-binding</keyword>
<evidence type="ECO:0000256" key="2">
    <source>
        <dbReference type="ARBA" id="ARBA00023015"/>
    </source>
</evidence>
<keyword evidence="2" id="KW-0805">Transcription regulation</keyword>
<dbReference type="Gene3D" id="3.40.190.290">
    <property type="match status" value="1"/>
</dbReference>
<dbReference type="InterPro" id="IPR000847">
    <property type="entry name" value="LysR_HTH_N"/>
</dbReference>
<organism evidence="6 7">
    <name type="scientific">Ottowia thiooxydans</name>
    <dbReference type="NCBI Taxonomy" id="219182"/>
    <lineage>
        <taxon>Bacteria</taxon>
        <taxon>Pseudomonadati</taxon>
        <taxon>Pseudomonadota</taxon>
        <taxon>Betaproteobacteria</taxon>
        <taxon>Burkholderiales</taxon>
        <taxon>Comamonadaceae</taxon>
        <taxon>Ottowia</taxon>
    </lineage>
</organism>
<dbReference type="PROSITE" id="PS50931">
    <property type="entry name" value="HTH_LYSR"/>
    <property type="match status" value="1"/>
</dbReference>
<dbReference type="Gene3D" id="1.10.10.10">
    <property type="entry name" value="Winged helix-like DNA-binding domain superfamily/Winged helix DNA-binding domain"/>
    <property type="match status" value="1"/>
</dbReference>
<evidence type="ECO:0000313" key="7">
    <source>
        <dbReference type="Proteomes" id="UP001549320"/>
    </source>
</evidence>
<evidence type="ECO:0000256" key="1">
    <source>
        <dbReference type="ARBA" id="ARBA00009437"/>
    </source>
</evidence>
<feature type="domain" description="HTH lysR-type" evidence="5">
    <location>
        <begin position="8"/>
        <end position="65"/>
    </location>
</feature>
<comment type="similarity">
    <text evidence="1">Belongs to the LysR transcriptional regulatory family.</text>
</comment>
<gene>
    <name evidence="6" type="ORF">ABIE13_004098</name>
</gene>
<comment type="caution">
    <text evidence="6">The sequence shown here is derived from an EMBL/GenBank/DDBJ whole genome shotgun (WGS) entry which is preliminary data.</text>
</comment>
<dbReference type="PANTHER" id="PTHR30126:SF4">
    <property type="entry name" value="LYSR FAMILY TRANSCRIPTIONAL REGULATOR"/>
    <property type="match status" value="1"/>
</dbReference>
<evidence type="ECO:0000259" key="5">
    <source>
        <dbReference type="PROSITE" id="PS50931"/>
    </source>
</evidence>
<dbReference type="Proteomes" id="UP001549320">
    <property type="component" value="Unassembled WGS sequence"/>
</dbReference>
<sequence length="311" mass="33518">MQNPSDVLTPDAFRILQAIAQAGSFAGAARALGVVPSALTYRVRQIEDALDVLLFDRSSRQAIPTAAGTELLRQGERLRGEVDAVVNRVKRVATGWEPQLTIAVDGLIAHPALMELVCDFLDLNPPTRLRIRDEILSGTVDALSSGRADLALGAILGPSNAADLKARPLGIVRFVYAVAPHHPLAALPEPLSDAELQKHRAIVVSDSTQSATTQSFGLLEGQDSFVVGSIAAKLDAQLRGLGAGFLAEPMARPYLQTGRLIARQVERSTREISLSYAWRASGSPGKALAWWLEQLERPITRHALLEQHRGV</sequence>
<dbReference type="SUPFAM" id="SSF46785">
    <property type="entry name" value="Winged helix' DNA-binding domain"/>
    <property type="match status" value="1"/>
</dbReference>
<dbReference type="Pfam" id="PF03466">
    <property type="entry name" value="LysR_substrate"/>
    <property type="match status" value="1"/>
</dbReference>
<reference evidence="6 7" key="1">
    <citation type="submission" date="2024-06" db="EMBL/GenBank/DDBJ databases">
        <title>Sorghum-associated microbial communities from plants grown in Nebraska, USA.</title>
        <authorList>
            <person name="Schachtman D."/>
        </authorList>
    </citation>
    <scope>NUCLEOTIDE SEQUENCE [LARGE SCALE GENOMIC DNA]</scope>
    <source>
        <strain evidence="6 7">2709</strain>
    </source>
</reference>
<dbReference type="InterPro" id="IPR005119">
    <property type="entry name" value="LysR_subst-bd"/>
</dbReference>
<dbReference type="PANTHER" id="PTHR30126">
    <property type="entry name" value="HTH-TYPE TRANSCRIPTIONAL REGULATOR"/>
    <property type="match status" value="1"/>
</dbReference>
<dbReference type="RefSeq" id="WP_354446668.1">
    <property type="nucleotide sequence ID" value="NZ_JBEPSH010000008.1"/>
</dbReference>
<accession>A0ABV2QD91</accession>
<protein>
    <submittedName>
        <fullName evidence="6">DNA-binding transcriptional LysR family regulator</fullName>
    </submittedName>
</protein>
<name>A0ABV2QD91_9BURK</name>
<proteinExistence type="inferred from homology"/>
<dbReference type="InterPro" id="IPR036390">
    <property type="entry name" value="WH_DNA-bd_sf"/>
</dbReference>
<evidence type="ECO:0000256" key="4">
    <source>
        <dbReference type="ARBA" id="ARBA00023163"/>
    </source>
</evidence>